<dbReference type="Proteomes" id="UP000789759">
    <property type="component" value="Unassembled WGS sequence"/>
</dbReference>
<dbReference type="EMBL" id="CAJVQA010028952">
    <property type="protein sequence ID" value="CAG8795753.1"/>
    <property type="molecule type" value="Genomic_DNA"/>
</dbReference>
<dbReference type="AlphaFoldDB" id="A0A9N9P9K5"/>
<evidence type="ECO:0000313" key="2">
    <source>
        <dbReference type="Proteomes" id="UP000789759"/>
    </source>
</evidence>
<sequence>MKVNANLYSFFEYYFIPPLFDNLSLEAQQYGSEPSIVTDMYNYKNEIDNVINTHNEEKSNNNIEYESTKLDVLKLTMSMKFNIWKITKSYLEDCAKQEEFCFLLGVRINSIIDEHNHSKNLLIVETAPKFYHLPNDMLEKVKFWTIKGRLSMTAQYNLLAASFSNKKIDKKDLSNAIQCYKKQLKLPKDDAY</sequence>
<evidence type="ECO:0000313" key="1">
    <source>
        <dbReference type="EMBL" id="CAG8795753.1"/>
    </source>
</evidence>
<accession>A0A9N9P9K5</accession>
<gene>
    <name evidence="1" type="ORF">CPELLU_LOCUS17327</name>
</gene>
<keyword evidence="2" id="KW-1185">Reference proteome</keyword>
<proteinExistence type="predicted"/>
<name>A0A9N9P9K5_9GLOM</name>
<reference evidence="1" key="1">
    <citation type="submission" date="2021-06" db="EMBL/GenBank/DDBJ databases">
        <authorList>
            <person name="Kallberg Y."/>
            <person name="Tangrot J."/>
            <person name="Rosling A."/>
        </authorList>
    </citation>
    <scope>NUCLEOTIDE SEQUENCE</scope>
    <source>
        <strain evidence="1">FL966</strain>
    </source>
</reference>
<protein>
    <submittedName>
        <fullName evidence="1">7997_t:CDS:1</fullName>
    </submittedName>
</protein>
<comment type="caution">
    <text evidence="1">The sequence shown here is derived from an EMBL/GenBank/DDBJ whole genome shotgun (WGS) entry which is preliminary data.</text>
</comment>
<organism evidence="1 2">
    <name type="scientific">Cetraspora pellucida</name>
    <dbReference type="NCBI Taxonomy" id="1433469"/>
    <lineage>
        <taxon>Eukaryota</taxon>
        <taxon>Fungi</taxon>
        <taxon>Fungi incertae sedis</taxon>
        <taxon>Mucoromycota</taxon>
        <taxon>Glomeromycotina</taxon>
        <taxon>Glomeromycetes</taxon>
        <taxon>Diversisporales</taxon>
        <taxon>Gigasporaceae</taxon>
        <taxon>Cetraspora</taxon>
    </lineage>
</organism>
<dbReference type="OrthoDB" id="2437090at2759"/>